<evidence type="ECO:0000313" key="7">
    <source>
        <dbReference type="EMBL" id="PMD63145.1"/>
    </source>
</evidence>
<keyword evidence="4 6" id="KW-0472">Membrane</keyword>
<feature type="transmembrane region" description="Helical" evidence="6">
    <location>
        <begin position="304"/>
        <end position="325"/>
    </location>
</feature>
<sequence length="687" mass="76040">MSRLSPYQPRHAALNPGPGQEHSVLTRRARLPGGTSSARSRSVPTNGRDGGRDTGDEIIDERSVGVLPYENAVHESVAENQLGGIEEHTKDGALGHDNPRHEHDGKFKVETLPGVPAMLQNHQDSDYTLSEERSRRRMDSDRVSETDTIVPRRNLSVLDVAALIFNKMVGTGIFTTPGSVLFYTKSKPISLILWATGGVFTSIFIIAYLEFGSALPFNGGELIYLDEVYPYPELLATIMFSGFFLVLGNSYGNSITFAKQVILASDSNYKSTTELDNRLIRFVAIVILSAVCLLHYFSNKFGLFLNKLFALFKIVLLFTVFVAGVKSASKEGSGLNDFTQSHGASGSANGLAAMVLIFYAYQGWENANYVAGEIRAPTRTLKIGAFLAVGLVTILYILVTLAYYLACDYETITNTQSDLGVAILFAPRAFGSSLGLKVCIALSALGNLIAVTFTSSKVKQAIAVQRILPFWKFFSKDIDTPKGALALHWVSSVILILACPTTADGYGFAVGLFTYGHIIIGTIVTLGLYRLPRRMRQQWPGWQPEIITNKWVFRLLPIIFGGGNLIVIIWGAKPRTPGTTPRYWWPIIFFFIMAASFIYWGIMMITQVETTIENKKGEKRTIGNLIGFEVRIYNETDDGVPQAMQEAMVQSRLDGSRRRVGYKFTGVFEKIRIWSRNTKDVLGNLLF</sequence>
<dbReference type="EMBL" id="KZ613782">
    <property type="protein sequence ID" value="PMD63145.1"/>
    <property type="molecule type" value="Genomic_DNA"/>
</dbReference>
<keyword evidence="2 6" id="KW-0812">Transmembrane</keyword>
<dbReference type="GO" id="GO:0016020">
    <property type="term" value="C:membrane"/>
    <property type="evidence" value="ECO:0007669"/>
    <property type="project" value="UniProtKB-SubCell"/>
</dbReference>
<dbReference type="Proteomes" id="UP000235371">
    <property type="component" value="Unassembled WGS sequence"/>
</dbReference>
<feature type="transmembrane region" description="Helical" evidence="6">
    <location>
        <begin position="509"/>
        <end position="531"/>
    </location>
</feature>
<keyword evidence="3 6" id="KW-1133">Transmembrane helix</keyword>
<name>A0A2J6TJE6_9HELO</name>
<dbReference type="AlphaFoldDB" id="A0A2J6TJE6"/>
<feature type="compositionally biased region" description="Basic and acidic residues" evidence="5">
    <location>
        <begin position="130"/>
        <end position="145"/>
    </location>
</feature>
<feature type="transmembrane region" description="Helical" evidence="6">
    <location>
        <begin position="191"/>
        <end position="209"/>
    </location>
</feature>
<evidence type="ECO:0000256" key="6">
    <source>
        <dbReference type="SAM" id="Phobius"/>
    </source>
</evidence>
<evidence type="ECO:0000313" key="8">
    <source>
        <dbReference type="Proteomes" id="UP000235371"/>
    </source>
</evidence>
<feature type="region of interest" description="Disordered" evidence="5">
    <location>
        <begin position="126"/>
        <end position="145"/>
    </location>
</feature>
<evidence type="ECO:0008006" key="9">
    <source>
        <dbReference type="Google" id="ProtNLM"/>
    </source>
</evidence>
<feature type="transmembrane region" description="Helical" evidence="6">
    <location>
        <begin position="551"/>
        <end position="571"/>
    </location>
</feature>
<dbReference type="STRING" id="1095630.A0A2J6TJE6"/>
<feature type="region of interest" description="Disordered" evidence="5">
    <location>
        <begin position="1"/>
        <end position="57"/>
    </location>
</feature>
<dbReference type="PANTHER" id="PTHR11785:SF382">
    <property type="entry name" value="LOW-AFFINITY METHIONINE PERMEASE"/>
    <property type="match status" value="1"/>
</dbReference>
<feature type="transmembrane region" description="Helical" evidence="6">
    <location>
        <begin position="229"/>
        <end position="247"/>
    </location>
</feature>
<dbReference type="Gene3D" id="1.20.1740.10">
    <property type="entry name" value="Amino acid/polyamine transporter I"/>
    <property type="match status" value="1"/>
</dbReference>
<dbReference type="Pfam" id="PF13520">
    <property type="entry name" value="AA_permease_2"/>
    <property type="match status" value="1"/>
</dbReference>
<gene>
    <name evidence="7" type="ORF">K444DRAFT_661219</name>
</gene>
<feature type="transmembrane region" description="Helical" evidence="6">
    <location>
        <begin position="384"/>
        <end position="406"/>
    </location>
</feature>
<evidence type="ECO:0000256" key="4">
    <source>
        <dbReference type="ARBA" id="ARBA00023136"/>
    </source>
</evidence>
<evidence type="ECO:0000256" key="1">
    <source>
        <dbReference type="ARBA" id="ARBA00004141"/>
    </source>
</evidence>
<organism evidence="7 8">
    <name type="scientific">Hyaloscypha bicolor E</name>
    <dbReference type="NCBI Taxonomy" id="1095630"/>
    <lineage>
        <taxon>Eukaryota</taxon>
        <taxon>Fungi</taxon>
        <taxon>Dikarya</taxon>
        <taxon>Ascomycota</taxon>
        <taxon>Pezizomycotina</taxon>
        <taxon>Leotiomycetes</taxon>
        <taxon>Helotiales</taxon>
        <taxon>Hyaloscyphaceae</taxon>
        <taxon>Hyaloscypha</taxon>
        <taxon>Hyaloscypha bicolor</taxon>
    </lineage>
</organism>
<dbReference type="GO" id="GO:0015179">
    <property type="term" value="F:L-amino acid transmembrane transporter activity"/>
    <property type="evidence" value="ECO:0007669"/>
    <property type="project" value="TreeGrafter"/>
</dbReference>
<evidence type="ECO:0000256" key="5">
    <source>
        <dbReference type="SAM" id="MobiDB-lite"/>
    </source>
</evidence>
<protein>
    <recommendedName>
        <fullName evidence="9">Amino acid transporter</fullName>
    </recommendedName>
</protein>
<comment type="subcellular location">
    <subcellularLocation>
        <location evidence="1">Membrane</location>
        <topology evidence="1">Multi-pass membrane protein</topology>
    </subcellularLocation>
</comment>
<dbReference type="PANTHER" id="PTHR11785">
    <property type="entry name" value="AMINO ACID TRANSPORTER"/>
    <property type="match status" value="1"/>
</dbReference>
<feature type="compositionally biased region" description="Polar residues" evidence="5">
    <location>
        <begin position="34"/>
        <end position="45"/>
    </location>
</feature>
<dbReference type="OrthoDB" id="5982228at2759"/>
<accession>A0A2J6TJE6</accession>
<proteinExistence type="predicted"/>
<dbReference type="RefSeq" id="XP_024740049.1">
    <property type="nucleotide sequence ID" value="XM_024886558.1"/>
</dbReference>
<keyword evidence="8" id="KW-1185">Reference proteome</keyword>
<reference evidence="7 8" key="1">
    <citation type="submission" date="2016-04" db="EMBL/GenBank/DDBJ databases">
        <title>A degradative enzymes factory behind the ericoid mycorrhizal symbiosis.</title>
        <authorList>
            <consortium name="DOE Joint Genome Institute"/>
            <person name="Martino E."/>
            <person name="Morin E."/>
            <person name="Grelet G."/>
            <person name="Kuo A."/>
            <person name="Kohler A."/>
            <person name="Daghino S."/>
            <person name="Barry K."/>
            <person name="Choi C."/>
            <person name="Cichocki N."/>
            <person name="Clum A."/>
            <person name="Copeland A."/>
            <person name="Hainaut M."/>
            <person name="Haridas S."/>
            <person name="Labutti K."/>
            <person name="Lindquist E."/>
            <person name="Lipzen A."/>
            <person name="Khouja H.-R."/>
            <person name="Murat C."/>
            <person name="Ohm R."/>
            <person name="Olson A."/>
            <person name="Spatafora J."/>
            <person name="Veneault-Fourrey C."/>
            <person name="Henrissat B."/>
            <person name="Grigoriev I."/>
            <person name="Martin F."/>
            <person name="Perotto S."/>
        </authorList>
    </citation>
    <scope>NUCLEOTIDE SEQUENCE [LARGE SCALE GENOMIC DNA]</scope>
    <source>
        <strain evidence="7 8">E</strain>
    </source>
</reference>
<evidence type="ECO:0000256" key="3">
    <source>
        <dbReference type="ARBA" id="ARBA00022989"/>
    </source>
</evidence>
<dbReference type="InterPro" id="IPR050598">
    <property type="entry name" value="AminoAcid_Transporter"/>
</dbReference>
<feature type="transmembrane region" description="Helical" evidence="6">
    <location>
        <begin position="583"/>
        <end position="606"/>
    </location>
</feature>
<dbReference type="GeneID" id="36594635"/>
<dbReference type="InterPro" id="IPR002293">
    <property type="entry name" value="AA/rel_permease1"/>
</dbReference>
<evidence type="ECO:0000256" key="2">
    <source>
        <dbReference type="ARBA" id="ARBA00022692"/>
    </source>
</evidence>
<feature type="transmembrane region" description="Helical" evidence="6">
    <location>
        <begin position="279"/>
        <end position="298"/>
    </location>
</feature>
<feature type="transmembrane region" description="Helical" evidence="6">
    <location>
        <begin position="484"/>
        <end position="503"/>
    </location>
</feature>
<dbReference type="InParanoid" id="A0A2J6TJE6"/>